<keyword evidence="6" id="KW-1185">Reference proteome</keyword>
<dbReference type="PRINTS" id="PR00502">
    <property type="entry name" value="NUDIXFAMILY"/>
</dbReference>
<dbReference type="Gene3D" id="3.90.79.10">
    <property type="entry name" value="Nucleoside Triphosphate Pyrophosphohydrolase"/>
    <property type="match status" value="1"/>
</dbReference>
<dbReference type="AlphaFoldDB" id="A0A7W6GS11"/>
<dbReference type="InterPro" id="IPR020084">
    <property type="entry name" value="NUDIX_hydrolase_CS"/>
</dbReference>
<dbReference type="InterPro" id="IPR015797">
    <property type="entry name" value="NUDIX_hydrolase-like_dom_sf"/>
</dbReference>
<dbReference type="PROSITE" id="PS00893">
    <property type="entry name" value="NUDIX_BOX"/>
    <property type="match status" value="1"/>
</dbReference>
<evidence type="ECO:0000256" key="2">
    <source>
        <dbReference type="ARBA" id="ARBA00022801"/>
    </source>
</evidence>
<gene>
    <name evidence="5" type="ORF">GGQ68_001621</name>
</gene>
<evidence type="ECO:0000256" key="3">
    <source>
        <dbReference type="RuleBase" id="RU003476"/>
    </source>
</evidence>
<dbReference type="SUPFAM" id="SSF55811">
    <property type="entry name" value="Nudix"/>
    <property type="match status" value="1"/>
</dbReference>
<keyword evidence="2 3" id="KW-0378">Hydrolase</keyword>
<evidence type="ECO:0000313" key="6">
    <source>
        <dbReference type="Proteomes" id="UP000541426"/>
    </source>
</evidence>
<feature type="domain" description="Nudix hydrolase" evidence="4">
    <location>
        <begin position="14"/>
        <end position="146"/>
    </location>
</feature>
<accession>A0A7W6GS11</accession>
<dbReference type="PROSITE" id="PS51462">
    <property type="entry name" value="NUDIX"/>
    <property type="match status" value="1"/>
</dbReference>
<organism evidence="5 6">
    <name type="scientific">Sagittula marina</name>
    <dbReference type="NCBI Taxonomy" id="943940"/>
    <lineage>
        <taxon>Bacteria</taxon>
        <taxon>Pseudomonadati</taxon>
        <taxon>Pseudomonadota</taxon>
        <taxon>Alphaproteobacteria</taxon>
        <taxon>Rhodobacterales</taxon>
        <taxon>Roseobacteraceae</taxon>
        <taxon>Sagittula</taxon>
    </lineage>
</organism>
<dbReference type="PANTHER" id="PTHR43736">
    <property type="entry name" value="ADP-RIBOSE PYROPHOSPHATASE"/>
    <property type="match status" value="1"/>
</dbReference>
<dbReference type="GO" id="GO:0016787">
    <property type="term" value="F:hydrolase activity"/>
    <property type="evidence" value="ECO:0007669"/>
    <property type="project" value="UniProtKB-KW"/>
</dbReference>
<comment type="similarity">
    <text evidence="3">Belongs to the Nudix hydrolase family.</text>
</comment>
<proteinExistence type="inferred from homology"/>
<reference evidence="5 6" key="1">
    <citation type="submission" date="2020-08" db="EMBL/GenBank/DDBJ databases">
        <title>Genomic Encyclopedia of Type Strains, Phase IV (KMG-IV): sequencing the most valuable type-strain genomes for metagenomic binning, comparative biology and taxonomic classification.</title>
        <authorList>
            <person name="Goeker M."/>
        </authorList>
    </citation>
    <scope>NUCLEOTIDE SEQUENCE [LARGE SCALE GENOMIC DNA]</scope>
    <source>
        <strain evidence="5 6">DSM 102235</strain>
    </source>
</reference>
<name>A0A7W6GS11_9RHOB</name>
<comment type="cofactor">
    <cofactor evidence="1">
        <name>Mg(2+)</name>
        <dbReference type="ChEBI" id="CHEBI:18420"/>
    </cofactor>
</comment>
<comment type="caution">
    <text evidence="5">The sequence shown here is derived from an EMBL/GenBank/DDBJ whole genome shotgun (WGS) entry which is preliminary data.</text>
</comment>
<dbReference type="EMBL" id="JACIEJ010000003">
    <property type="protein sequence ID" value="MBB3985292.1"/>
    <property type="molecule type" value="Genomic_DNA"/>
</dbReference>
<dbReference type="PANTHER" id="PTHR43736:SF1">
    <property type="entry name" value="DIHYDRONEOPTERIN TRIPHOSPHATE DIPHOSPHATASE"/>
    <property type="match status" value="1"/>
</dbReference>
<protein>
    <submittedName>
        <fullName evidence="5">Mutator protein MutT</fullName>
    </submittedName>
</protein>
<evidence type="ECO:0000256" key="1">
    <source>
        <dbReference type="ARBA" id="ARBA00001946"/>
    </source>
</evidence>
<dbReference type="InterPro" id="IPR000086">
    <property type="entry name" value="NUDIX_hydrolase_dom"/>
</dbReference>
<dbReference type="RefSeq" id="WP_183964701.1">
    <property type="nucleotide sequence ID" value="NZ_BAABBZ010000059.1"/>
</dbReference>
<dbReference type="Pfam" id="PF00293">
    <property type="entry name" value="NUDIX"/>
    <property type="match status" value="1"/>
</dbReference>
<dbReference type="InterPro" id="IPR020476">
    <property type="entry name" value="Nudix_hydrolase"/>
</dbReference>
<evidence type="ECO:0000313" key="5">
    <source>
        <dbReference type="EMBL" id="MBB3985292.1"/>
    </source>
</evidence>
<dbReference type="Proteomes" id="UP000541426">
    <property type="component" value="Unassembled WGS sequence"/>
</dbReference>
<dbReference type="CDD" id="cd04673">
    <property type="entry name" value="NUDIX_ADPRase"/>
    <property type="match status" value="1"/>
</dbReference>
<sequence length="154" mass="16347">MTDDKNAQAATHPPSRPTVAVIAVVVKDQDVLLVRRANPPDAGLWGFPGGKVDLGEEITCAALRELREETGIQAEAQQVITALDAFDHDPTGALRYHYVLIAVLCTWVSGQPVANDDALDAKWVALDGLENGPLSLSRDVARIAQQGAALASTL</sequence>
<evidence type="ECO:0000259" key="4">
    <source>
        <dbReference type="PROSITE" id="PS51462"/>
    </source>
</evidence>